<dbReference type="FunFam" id="3.40.50.300:FF:000567">
    <property type="entry name" value="ATPase, AAA family protein"/>
    <property type="match status" value="1"/>
</dbReference>
<evidence type="ECO:0000256" key="4">
    <source>
        <dbReference type="ARBA" id="ARBA00022840"/>
    </source>
</evidence>
<evidence type="ECO:0000256" key="6">
    <source>
        <dbReference type="SAM" id="MobiDB-lite"/>
    </source>
</evidence>
<dbReference type="WBParaSite" id="DME_0001064301-mRNA-1">
    <property type="protein sequence ID" value="DME_0001064301-mRNA-1"/>
    <property type="gene ID" value="DME_0001064301"/>
</dbReference>
<evidence type="ECO:0000313" key="11">
    <source>
        <dbReference type="WBParaSite" id="DME_0001064301-mRNA-1"/>
    </source>
</evidence>
<evidence type="ECO:0000256" key="5">
    <source>
        <dbReference type="ARBA" id="ARBA00061477"/>
    </source>
</evidence>
<dbReference type="SUPFAM" id="SSF52540">
    <property type="entry name" value="P-loop containing nucleoside triphosphate hydrolases"/>
    <property type="match status" value="2"/>
</dbReference>
<name>A0A0N4URG3_DRAME</name>
<dbReference type="Pfam" id="PF17862">
    <property type="entry name" value="AAA_lid_3"/>
    <property type="match status" value="1"/>
</dbReference>
<accession>A0A0N4URG3</accession>
<comment type="subcellular location">
    <subcellularLocation>
        <location evidence="1">Cytoplasm</location>
    </subcellularLocation>
</comment>
<dbReference type="GO" id="GO:0005524">
    <property type="term" value="F:ATP binding"/>
    <property type="evidence" value="ECO:0007669"/>
    <property type="project" value="UniProtKB-KW"/>
</dbReference>
<evidence type="ECO:0000313" key="8">
    <source>
        <dbReference type="EMBL" id="VDN54091.1"/>
    </source>
</evidence>
<protein>
    <submittedName>
        <fullName evidence="11">AAA domain-containing protein</fullName>
    </submittedName>
</protein>
<dbReference type="Gene3D" id="3.40.50.300">
    <property type="entry name" value="P-loop containing nucleotide triphosphate hydrolases"/>
    <property type="match status" value="2"/>
</dbReference>
<feature type="region of interest" description="Disordered" evidence="6">
    <location>
        <begin position="97"/>
        <end position="147"/>
    </location>
</feature>
<evidence type="ECO:0000259" key="7">
    <source>
        <dbReference type="SMART" id="SM00382"/>
    </source>
</evidence>
<evidence type="ECO:0000256" key="3">
    <source>
        <dbReference type="ARBA" id="ARBA00022741"/>
    </source>
</evidence>
<dbReference type="EMBL" id="UYYG01000267">
    <property type="protein sequence ID" value="VDN54091.1"/>
    <property type="molecule type" value="Genomic_DNA"/>
</dbReference>
<keyword evidence="2" id="KW-0963">Cytoplasm</keyword>
<dbReference type="Pfam" id="PF00004">
    <property type="entry name" value="AAA"/>
    <property type="match status" value="2"/>
</dbReference>
<evidence type="ECO:0000313" key="10">
    <source>
        <dbReference type="Proteomes" id="UP000274756"/>
    </source>
</evidence>
<evidence type="ECO:0000313" key="9">
    <source>
        <dbReference type="Proteomes" id="UP000038040"/>
    </source>
</evidence>
<keyword evidence="3" id="KW-0547">Nucleotide-binding</keyword>
<dbReference type="OrthoDB" id="27435at2759"/>
<evidence type="ECO:0000256" key="1">
    <source>
        <dbReference type="ARBA" id="ARBA00004496"/>
    </source>
</evidence>
<proteinExistence type="inferred from homology"/>
<dbReference type="CDD" id="cd19511">
    <property type="entry name" value="RecA-like_CDC48_r2-like"/>
    <property type="match status" value="1"/>
</dbReference>
<feature type="compositionally biased region" description="Low complexity" evidence="6">
    <location>
        <begin position="98"/>
        <end position="114"/>
    </location>
</feature>
<feature type="domain" description="AAA+ ATPase" evidence="7">
    <location>
        <begin position="503"/>
        <end position="617"/>
    </location>
</feature>
<dbReference type="InterPro" id="IPR003959">
    <property type="entry name" value="ATPase_AAA_core"/>
</dbReference>
<keyword evidence="10" id="KW-1185">Reference proteome</keyword>
<dbReference type="PANTHER" id="PTHR23077:SF27">
    <property type="entry name" value="ATPASE FAMILY GENE 2 PROTEIN HOMOLOG A"/>
    <property type="match status" value="1"/>
</dbReference>
<organism evidence="9 11">
    <name type="scientific">Dracunculus medinensis</name>
    <name type="common">Guinea worm</name>
    <dbReference type="NCBI Taxonomy" id="318479"/>
    <lineage>
        <taxon>Eukaryota</taxon>
        <taxon>Metazoa</taxon>
        <taxon>Ecdysozoa</taxon>
        <taxon>Nematoda</taxon>
        <taxon>Chromadorea</taxon>
        <taxon>Rhabditida</taxon>
        <taxon>Spirurina</taxon>
        <taxon>Dracunculoidea</taxon>
        <taxon>Dracunculidae</taxon>
        <taxon>Dracunculus</taxon>
    </lineage>
</organism>
<dbReference type="Proteomes" id="UP000038040">
    <property type="component" value="Unplaced"/>
</dbReference>
<dbReference type="InterPro" id="IPR003593">
    <property type="entry name" value="AAA+_ATPase"/>
</dbReference>
<keyword evidence="4" id="KW-0067">ATP-binding</keyword>
<dbReference type="AlphaFoldDB" id="A0A0N4URG3"/>
<dbReference type="InterPro" id="IPR041569">
    <property type="entry name" value="AAA_lid_3"/>
</dbReference>
<dbReference type="Gene3D" id="1.10.8.60">
    <property type="match status" value="2"/>
</dbReference>
<sequence length="1046" mass="117667">MNVIQRFPCVNTSTQFCPFVRPFFPIPPPFVNIPPPVPPKPDGVVPGPSSATLHNDPPLVNNEKVISDAGTSSSKIITRNTPSSDLNGNSAINQQAVHASTSTSHLISSTSHSSAENRFTNRPVSPRMSCEANRSQRGLPRNQFPFPRGNFSYGTRMRPIFPFRRMDSNLELGPFRDRGTIFFDTGMHPFGIQRSMPPGPTDFRSFDRDRSPLGYHRNGYNNIREHTLCSSIFWGPSCYRWGRRVEQGAPPREINRSELSQECYVETEGKKYTVPVIVPGKLFLGYFQSAEKTFEKYLPPSCTEWEKRNSIFFSSEMMQILEISPRSPCLFRDGPISKIVLTWPCNEVIFFFSNFHLAVMKIFASFKCSKELIAVIPKRLTQTVTLLSLKPKSFHKFYNYDHFREFARVFLIGSYIVPNSAIDIHYYGFICSFDVLLSIEEEFEAASIDEDTMIYEVGVQCSVNIILNKVPSRTLNLSDFGGNEHIKKELIKYLITPMKHGQQTRSILIAGMLGCGKSLLLRILSAELGGKVILIDSNADLDETLLYTKEQKCIFLVDDFDRLLQMAGSRCMPIVDRLCRLIDSGESSVVITCRHADAIDLKLRRRFHREVELVVPPALERLQILKLMLKNENDSVLEDIAIKTHGFTGGDLNILCGLAASDLSENKIATYEEKIACYSRLIKDIRPTGIKEFVLEVPNVVWDDICGNDLLKKEIEQAVIWPSTSHHVAFERLGIEPPSGVLLYGPPGCSKTLIARAIASQSHHNFLAVKGPELFSKWVGESERAIRELFRRARQVAPTIIFFDEIDAVAVSRTGEKSSNNVGDRVLAQLLTELDGLEKKGSVFFLAATNRPDVLDDAILRPGRVDRAIYVPLPDRDTRQIFFFHDLLAILRKHLKKAQFMNDDLLMNKFALTTEGYSGADLVQICCNAGLIALRENINADFIEERHLKILKPKTSGNGSRVGVDVKVFPNSFSTLLLYDGSGYCHCCGIRESGFAEQIFMLKGHCFKCQQHIFIDPAAAFSSVDKAALDNVMKCDGVRDHPTRRG</sequence>
<dbReference type="InterPro" id="IPR050168">
    <property type="entry name" value="AAA_ATPase_domain"/>
</dbReference>
<dbReference type="Proteomes" id="UP000274756">
    <property type="component" value="Unassembled WGS sequence"/>
</dbReference>
<comment type="similarity">
    <text evidence="5">Belongs to the AAA ATPase family. AFG2 subfamily.</text>
</comment>
<reference evidence="11" key="1">
    <citation type="submission" date="2017-02" db="UniProtKB">
        <authorList>
            <consortium name="WormBaseParasite"/>
        </authorList>
    </citation>
    <scope>IDENTIFICATION</scope>
</reference>
<evidence type="ECO:0000256" key="2">
    <source>
        <dbReference type="ARBA" id="ARBA00022490"/>
    </source>
</evidence>
<feature type="domain" description="AAA+ ATPase" evidence="7">
    <location>
        <begin position="737"/>
        <end position="875"/>
    </location>
</feature>
<reference evidence="8 10" key="2">
    <citation type="submission" date="2018-11" db="EMBL/GenBank/DDBJ databases">
        <authorList>
            <consortium name="Pathogen Informatics"/>
        </authorList>
    </citation>
    <scope>NUCLEOTIDE SEQUENCE [LARGE SCALE GENOMIC DNA]</scope>
</reference>
<dbReference type="GO" id="GO:0005737">
    <property type="term" value="C:cytoplasm"/>
    <property type="evidence" value="ECO:0007669"/>
    <property type="project" value="UniProtKB-SubCell"/>
</dbReference>
<dbReference type="PANTHER" id="PTHR23077">
    <property type="entry name" value="AAA-FAMILY ATPASE"/>
    <property type="match status" value="1"/>
</dbReference>
<gene>
    <name evidence="8" type="ORF">DME_LOCUS4064</name>
</gene>
<dbReference type="InterPro" id="IPR027417">
    <property type="entry name" value="P-loop_NTPase"/>
</dbReference>
<dbReference type="STRING" id="318479.A0A0N4URG3"/>
<dbReference type="SMART" id="SM00382">
    <property type="entry name" value="AAA"/>
    <property type="match status" value="2"/>
</dbReference>
<dbReference type="GO" id="GO:0016887">
    <property type="term" value="F:ATP hydrolysis activity"/>
    <property type="evidence" value="ECO:0007669"/>
    <property type="project" value="InterPro"/>
</dbReference>